<feature type="compositionally biased region" description="Basic and acidic residues" evidence="6">
    <location>
        <begin position="613"/>
        <end position="622"/>
    </location>
</feature>
<dbReference type="KEGG" id="loa:LOAG_18670"/>
<name>A0A1I7VA78_LOALO</name>
<evidence type="ECO:0000259" key="7">
    <source>
        <dbReference type="PROSITE" id="PS50010"/>
    </source>
</evidence>
<keyword evidence="4" id="KW-0862">Zinc</keyword>
<feature type="compositionally biased region" description="Polar residues" evidence="6">
    <location>
        <begin position="765"/>
        <end position="775"/>
    </location>
</feature>
<dbReference type="InterPro" id="IPR035899">
    <property type="entry name" value="DBL_dom_sf"/>
</dbReference>
<evidence type="ECO:0000256" key="6">
    <source>
        <dbReference type="SAM" id="MobiDB-lite"/>
    </source>
</evidence>
<dbReference type="GO" id="GO:0005085">
    <property type="term" value="F:guanyl-nucleotide exchange factor activity"/>
    <property type="evidence" value="ECO:0007669"/>
    <property type="project" value="InterPro"/>
</dbReference>
<evidence type="ECO:0000313" key="10">
    <source>
        <dbReference type="WBParaSite" id="EN70_11569"/>
    </source>
</evidence>
<dbReference type="OrthoDB" id="28045at2759"/>
<accession>A0A1S0UEU6</accession>
<feature type="coiled-coil region" evidence="5">
    <location>
        <begin position="448"/>
        <end position="475"/>
    </location>
</feature>
<protein>
    <submittedName>
        <fullName evidence="10">DH domain-containing protein</fullName>
    </submittedName>
</protein>
<keyword evidence="3" id="KW-0597">Phosphoprotein</keyword>
<feature type="compositionally biased region" description="Polar residues" evidence="6">
    <location>
        <begin position="562"/>
        <end position="571"/>
    </location>
</feature>
<dbReference type="Pfam" id="PF00621">
    <property type="entry name" value="RhoGEF"/>
    <property type="match status" value="1"/>
</dbReference>
<evidence type="ECO:0000313" key="9">
    <source>
        <dbReference type="Proteomes" id="UP000095285"/>
    </source>
</evidence>
<accession>A0A1I7VA78</accession>
<dbReference type="GO" id="GO:0005737">
    <property type="term" value="C:cytoplasm"/>
    <property type="evidence" value="ECO:0007669"/>
    <property type="project" value="UniProtKB-SubCell"/>
</dbReference>
<feature type="domain" description="DH" evidence="7">
    <location>
        <begin position="84"/>
        <end position="273"/>
    </location>
</feature>
<dbReference type="GeneID" id="9943790"/>
<organism evidence="9 10">
    <name type="scientific">Loa loa</name>
    <name type="common">Eye worm</name>
    <name type="synonym">Filaria loa</name>
    <dbReference type="NCBI Taxonomy" id="7209"/>
    <lineage>
        <taxon>Eukaryota</taxon>
        <taxon>Metazoa</taxon>
        <taxon>Ecdysozoa</taxon>
        <taxon>Nematoda</taxon>
        <taxon>Chromadorea</taxon>
        <taxon>Rhabditida</taxon>
        <taxon>Spirurina</taxon>
        <taxon>Spiruromorpha</taxon>
        <taxon>Filarioidea</taxon>
        <taxon>Onchocercidae</taxon>
        <taxon>Loa</taxon>
    </lineage>
</organism>
<dbReference type="InterPro" id="IPR000219">
    <property type="entry name" value="DH_dom"/>
</dbReference>
<dbReference type="PANTHER" id="PTHR13944">
    <property type="entry name" value="AGAP007712-PA"/>
    <property type="match status" value="1"/>
</dbReference>
<dbReference type="CTD" id="9943790"/>
<reference evidence="10" key="2">
    <citation type="submission" date="2016-11" db="UniProtKB">
        <authorList>
            <consortium name="WormBaseParasite"/>
        </authorList>
    </citation>
    <scope>IDENTIFICATION</scope>
</reference>
<feature type="coiled-coil region" evidence="5">
    <location>
        <begin position="643"/>
        <end position="677"/>
    </location>
</feature>
<dbReference type="InterPro" id="IPR041020">
    <property type="entry name" value="PH_16"/>
</dbReference>
<evidence type="ECO:0000256" key="4">
    <source>
        <dbReference type="ARBA" id="ARBA00022771"/>
    </source>
</evidence>
<dbReference type="Gene3D" id="2.30.29.30">
    <property type="entry name" value="Pleckstrin-homology domain (PH domain)/Phosphotyrosine-binding domain (PTB)"/>
    <property type="match status" value="1"/>
</dbReference>
<dbReference type="AlphaFoldDB" id="A0A1I7VA78"/>
<dbReference type="EMBL" id="JH712500">
    <property type="protein sequence ID" value="EJD73946.1"/>
    <property type="molecule type" value="Genomic_DNA"/>
</dbReference>
<reference evidence="8 9" key="1">
    <citation type="submission" date="2012-04" db="EMBL/GenBank/DDBJ databases">
        <title>The Genome Sequence of Loa loa.</title>
        <authorList>
            <consortium name="The Broad Institute Genome Sequencing Platform"/>
            <consortium name="Broad Institute Genome Sequencing Center for Infectious Disease"/>
            <person name="Nutman T.B."/>
            <person name="Fink D.L."/>
            <person name="Russ C."/>
            <person name="Young S."/>
            <person name="Zeng Q."/>
            <person name="Gargeya S."/>
            <person name="Alvarado L."/>
            <person name="Berlin A."/>
            <person name="Chapman S.B."/>
            <person name="Chen Z."/>
            <person name="Freedman E."/>
            <person name="Gellesch M."/>
            <person name="Goldberg J."/>
            <person name="Griggs A."/>
            <person name="Gujja S."/>
            <person name="Heilman E.R."/>
            <person name="Heiman D."/>
            <person name="Howarth C."/>
            <person name="Mehta T."/>
            <person name="Neiman D."/>
            <person name="Pearson M."/>
            <person name="Roberts A."/>
            <person name="Saif S."/>
            <person name="Shea T."/>
            <person name="Shenoy N."/>
            <person name="Sisk P."/>
            <person name="Stolte C."/>
            <person name="Sykes S."/>
            <person name="White J."/>
            <person name="Yandava C."/>
            <person name="Haas B."/>
            <person name="Henn M.R."/>
            <person name="Nusbaum C."/>
            <person name="Birren B."/>
        </authorList>
    </citation>
    <scope>NUCLEOTIDE SEQUENCE [LARGE SCALE GENOMIC DNA]</scope>
</reference>
<dbReference type="Proteomes" id="UP000095285">
    <property type="component" value="Unassembled WGS sequence"/>
</dbReference>
<dbReference type="InterPro" id="IPR051632">
    <property type="entry name" value="Rho_GEF"/>
</dbReference>
<keyword evidence="2" id="KW-0963">Cytoplasm</keyword>
<dbReference type="Gene3D" id="1.20.900.10">
    <property type="entry name" value="Dbl homology (DH) domain"/>
    <property type="match status" value="1"/>
</dbReference>
<proteinExistence type="predicted"/>
<dbReference type="SUPFAM" id="SSF48065">
    <property type="entry name" value="DBL homology domain (DH-domain)"/>
    <property type="match status" value="1"/>
</dbReference>
<gene>
    <name evidence="8 10" type="ORF">LOAG_18670</name>
</gene>
<dbReference type="WBParaSite" id="EN70_11569">
    <property type="protein sequence ID" value="EN70_11569"/>
    <property type="gene ID" value="EN70_11569"/>
</dbReference>
<feature type="compositionally biased region" description="Low complexity" evidence="6">
    <location>
        <begin position="777"/>
        <end position="790"/>
    </location>
</feature>
<dbReference type="GO" id="GO:0008270">
    <property type="term" value="F:zinc ion binding"/>
    <property type="evidence" value="ECO:0007669"/>
    <property type="project" value="UniProtKB-KW"/>
</dbReference>
<dbReference type="InterPro" id="IPR011993">
    <property type="entry name" value="PH-like_dom_sf"/>
</dbReference>
<evidence type="ECO:0000256" key="5">
    <source>
        <dbReference type="SAM" id="Coils"/>
    </source>
</evidence>
<evidence type="ECO:0000256" key="2">
    <source>
        <dbReference type="ARBA" id="ARBA00022490"/>
    </source>
</evidence>
<evidence type="ECO:0000256" key="3">
    <source>
        <dbReference type="ARBA" id="ARBA00022553"/>
    </source>
</evidence>
<comment type="subcellular location">
    <subcellularLocation>
        <location evidence="1">Cytoplasm</location>
    </subcellularLocation>
</comment>
<dbReference type="PANTHER" id="PTHR13944:SF21">
    <property type="entry name" value="CYSTS, ISOFORM C"/>
    <property type="match status" value="1"/>
</dbReference>
<dbReference type="SUPFAM" id="SSF50729">
    <property type="entry name" value="PH domain-like"/>
    <property type="match status" value="1"/>
</dbReference>
<dbReference type="STRING" id="7209.A0A1I7VA78"/>
<dbReference type="GO" id="GO:0035023">
    <property type="term" value="P:regulation of Rho protein signal transduction"/>
    <property type="evidence" value="ECO:0007669"/>
    <property type="project" value="TreeGrafter"/>
</dbReference>
<dbReference type="RefSeq" id="XP_020304890.1">
    <property type="nucleotide sequence ID" value="XM_020451334.1"/>
</dbReference>
<dbReference type="eggNOG" id="KOG3520">
    <property type="taxonomic scope" value="Eukaryota"/>
</dbReference>
<dbReference type="SMART" id="SM00325">
    <property type="entry name" value="RhoGEF"/>
    <property type="match status" value="1"/>
</dbReference>
<evidence type="ECO:0000256" key="1">
    <source>
        <dbReference type="ARBA" id="ARBA00004496"/>
    </source>
</evidence>
<keyword evidence="4" id="KW-0479">Metal-binding</keyword>
<keyword evidence="9" id="KW-1185">Reference proteome</keyword>
<dbReference type="InParanoid" id="A0A1I7VA78"/>
<evidence type="ECO:0000313" key="8">
    <source>
        <dbReference type="EMBL" id="EJD73946.1"/>
    </source>
</evidence>
<feature type="region of interest" description="Disordered" evidence="6">
    <location>
        <begin position="751"/>
        <end position="807"/>
    </location>
</feature>
<keyword evidence="5" id="KW-0175">Coiled coil</keyword>
<dbReference type="PROSITE" id="PS50010">
    <property type="entry name" value="DH_2"/>
    <property type="match status" value="1"/>
</dbReference>
<dbReference type="OMA" id="WFHSESQ"/>
<dbReference type="Pfam" id="PF17838">
    <property type="entry name" value="PH_16"/>
    <property type="match status" value="1"/>
</dbReference>
<sequence>MKLYDDMKRDGTLDTVTKPLLDKIPNAIATSNGRYLAAHLNKEAQRFIPEVNKPGWADLDLWIEEPATWSSSNYSLKLSKKERKKQDIIHELYLTEKHHCQVLVILQQVYQEGLRIRGILDEAKQSELIPPVLDALLDFHLNFLRQLSQKRMETEVVNSVAKIIYSEFEKGERNQAAIYAYTEFCSKYDQCGRLYDEWMIKNAELKKFFDQYEQDSTYKGRTFKMCLLLIAQRLTKYPVLVEKIAEMESGAAKEESIRAHQAVKKFAMHVNNEIAKLEVSRRWDRVRSQMDRSSKGRFGPNDFFTYDDLILNGSDEERHVICIGGAVCQNSQKKQSEGTEVVIVLFDDILIMLANSSSNKYVFLDRGSGSTVIALNKLLVREVPRSTKLFFLLSDDPFPDLFVVSFASKADVDQWKKAIEVSKSIAPTHVKRATVASDINLPDDDPEERRLNQEIAKWEEKLRELFDKRVKDEKELSNYIEKRLAWFEQLRSHIAKVPLMDRTDMARNAVREKMKGLVKQKFVELRAARRGSLNKVVQRTERMYEDDFVSFIDDIYYAGVGTSDSNHSTDQSESDEGRQKLPRRNRTFSGIGERRKGGSVRRHTTEPQIADARIYDEEHDSAAEEEERRRLPLLLGPMARHAAISIIRENAQLRVENNQLKSEIAFRELRIASLKSRRLAAVPASALEALRNKQNELQNDKREFKIFCELHVDEINRRTTELLEKEAELKTREEQLQEQWIKFYEMNNSNSPTHLSHDMTRPANLPSSLDRSISMRSVASSLSKSPSGSSIPLHLAEKTAKISRSKK</sequence>
<feature type="region of interest" description="Disordered" evidence="6">
    <location>
        <begin position="562"/>
        <end position="622"/>
    </location>
</feature>
<keyword evidence="4" id="KW-0863">Zinc-finger</keyword>